<dbReference type="InterPro" id="IPR020904">
    <property type="entry name" value="Sc_DH/Rdtase_CS"/>
</dbReference>
<dbReference type="GO" id="GO:0000140">
    <property type="term" value="F:acylglycerone-phosphate reductase (NADP+) activity"/>
    <property type="evidence" value="ECO:0007669"/>
    <property type="project" value="TreeGrafter"/>
</dbReference>
<accession>A0A8K0RHY2</accession>
<dbReference type="InterPro" id="IPR036291">
    <property type="entry name" value="NAD(P)-bd_dom_sf"/>
</dbReference>
<dbReference type="PANTHER" id="PTHR44169:SF6">
    <property type="entry name" value="NADPH-DEPENDENT 1-ACYLDIHYDROXYACETONE PHOSPHATE REDUCTASE"/>
    <property type="match status" value="1"/>
</dbReference>
<comment type="similarity">
    <text evidence="1 4">Belongs to the short-chain dehydrogenases/reductases (SDR) family.</text>
</comment>
<evidence type="ECO:0000256" key="3">
    <source>
        <dbReference type="ARBA" id="ARBA00023002"/>
    </source>
</evidence>
<dbReference type="OrthoDB" id="2102561at2759"/>
<dbReference type="EMBL" id="JAGMVJ010000001">
    <property type="protein sequence ID" value="KAH7095145.1"/>
    <property type="molecule type" value="Genomic_DNA"/>
</dbReference>
<dbReference type="PRINTS" id="PR00081">
    <property type="entry name" value="GDHRDH"/>
</dbReference>
<evidence type="ECO:0000256" key="1">
    <source>
        <dbReference type="ARBA" id="ARBA00006484"/>
    </source>
</evidence>
<evidence type="ECO:0000256" key="2">
    <source>
        <dbReference type="ARBA" id="ARBA00022857"/>
    </source>
</evidence>
<evidence type="ECO:0008006" key="7">
    <source>
        <dbReference type="Google" id="ProtNLM"/>
    </source>
</evidence>
<keyword evidence="6" id="KW-1185">Reference proteome</keyword>
<gene>
    <name evidence="5" type="ORF">FB567DRAFT_21444</name>
</gene>
<dbReference type="PROSITE" id="PS00061">
    <property type="entry name" value="ADH_SHORT"/>
    <property type="match status" value="1"/>
</dbReference>
<dbReference type="Proteomes" id="UP000813461">
    <property type="component" value="Unassembled WGS sequence"/>
</dbReference>
<evidence type="ECO:0000313" key="6">
    <source>
        <dbReference type="Proteomes" id="UP000813461"/>
    </source>
</evidence>
<evidence type="ECO:0000313" key="5">
    <source>
        <dbReference type="EMBL" id="KAH7095145.1"/>
    </source>
</evidence>
<dbReference type="AlphaFoldDB" id="A0A8K0RHY2"/>
<dbReference type="Gene3D" id="3.40.50.720">
    <property type="entry name" value="NAD(P)-binding Rossmann-like Domain"/>
    <property type="match status" value="1"/>
</dbReference>
<dbReference type="InterPro" id="IPR002347">
    <property type="entry name" value="SDR_fam"/>
</dbReference>
<comment type="caution">
    <text evidence="5">The sequence shown here is derived from an EMBL/GenBank/DDBJ whole genome shotgun (WGS) entry which is preliminary data.</text>
</comment>
<protein>
    <recommendedName>
        <fullName evidence="7">NADPH-dependent 1-acyldihydroxyacetone phosphate reductase</fullName>
    </recommendedName>
</protein>
<dbReference type="GO" id="GO:0005783">
    <property type="term" value="C:endoplasmic reticulum"/>
    <property type="evidence" value="ECO:0007669"/>
    <property type="project" value="TreeGrafter"/>
</dbReference>
<dbReference type="GO" id="GO:0006654">
    <property type="term" value="P:phosphatidic acid biosynthetic process"/>
    <property type="evidence" value="ECO:0007669"/>
    <property type="project" value="TreeGrafter"/>
</dbReference>
<evidence type="ECO:0000256" key="4">
    <source>
        <dbReference type="RuleBase" id="RU000363"/>
    </source>
</evidence>
<proteinExistence type="inferred from homology"/>
<keyword evidence="2" id="KW-0521">NADP</keyword>
<reference evidence="5" key="1">
    <citation type="journal article" date="2021" name="Nat. Commun.">
        <title>Genetic determinants of endophytism in the Arabidopsis root mycobiome.</title>
        <authorList>
            <person name="Mesny F."/>
            <person name="Miyauchi S."/>
            <person name="Thiergart T."/>
            <person name="Pickel B."/>
            <person name="Atanasova L."/>
            <person name="Karlsson M."/>
            <person name="Huettel B."/>
            <person name="Barry K.W."/>
            <person name="Haridas S."/>
            <person name="Chen C."/>
            <person name="Bauer D."/>
            <person name="Andreopoulos W."/>
            <person name="Pangilinan J."/>
            <person name="LaButti K."/>
            <person name="Riley R."/>
            <person name="Lipzen A."/>
            <person name="Clum A."/>
            <person name="Drula E."/>
            <person name="Henrissat B."/>
            <person name="Kohler A."/>
            <person name="Grigoriev I.V."/>
            <person name="Martin F.M."/>
            <person name="Hacquard S."/>
        </authorList>
    </citation>
    <scope>NUCLEOTIDE SEQUENCE</scope>
    <source>
        <strain evidence="5">MPI-SDFR-AT-0120</strain>
    </source>
</reference>
<sequence length="301" mass="31929">MSSSQKRSILITGCSKGGAGHALALEFARQGMRVFATARSTNSLKELESQGIETLVLDVTNAESIAALKAEITSRTGGKLDMLFNNAGLMYEAPAIEADSATTRRMFETNVFGVFEMISTFTPLLIAAVGDAKHPPTIINTASILARAPYPFSAAYNASKAAVASYSDTLRIELKPLGVKVVTLFMGQVATGLLTPSSIDFGANSLYASAEAGVKKRGEAHLADSVKPEAFAKSVVNEVLRNKPRLEEGESIWKGTKSTLIWLLSTFGPSKVFDGTVEKEGGLTSDSKDLIAKKGRSSVKA</sequence>
<dbReference type="Pfam" id="PF00106">
    <property type="entry name" value="adh_short"/>
    <property type="match status" value="1"/>
</dbReference>
<keyword evidence="3" id="KW-0560">Oxidoreductase</keyword>
<dbReference type="GO" id="GO:0005811">
    <property type="term" value="C:lipid droplet"/>
    <property type="evidence" value="ECO:0007669"/>
    <property type="project" value="TreeGrafter"/>
</dbReference>
<dbReference type="PANTHER" id="PTHR44169">
    <property type="entry name" value="NADPH-DEPENDENT 1-ACYLDIHYDROXYACETONE PHOSPHATE REDUCTASE"/>
    <property type="match status" value="1"/>
</dbReference>
<dbReference type="PRINTS" id="PR00080">
    <property type="entry name" value="SDRFAMILY"/>
</dbReference>
<organism evidence="5 6">
    <name type="scientific">Paraphoma chrysanthemicola</name>
    <dbReference type="NCBI Taxonomy" id="798071"/>
    <lineage>
        <taxon>Eukaryota</taxon>
        <taxon>Fungi</taxon>
        <taxon>Dikarya</taxon>
        <taxon>Ascomycota</taxon>
        <taxon>Pezizomycotina</taxon>
        <taxon>Dothideomycetes</taxon>
        <taxon>Pleosporomycetidae</taxon>
        <taxon>Pleosporales</taxon>
        <taxon>Pleosporineae</taxon>
        <taxon>Phaeosphaeriaceae</taxon>
        <taxon>Paraphoma</taxon>
    </lineage>
</organism>
<dbReference type="SUPFAM" id="SSF51735">
    <property type="entry name" value="NAD(P)-binding Rossmann-fold domains"/>
    <property type="match status" value="1"/>
</dbReference>
<dbReference type="GO" id="GO:0004806">
    <property type="term" value="F:triacylglycerol lipase activity"/>
    <property type="evidence" value="ECO:0007669"/>
    <property type="project" value="TreeGrafter"/>
</dbReference>
<name>A0A8K0RHY2_9PLEO</name>
<dbReference type="GO" id="GO:0019433">
    <property type="term" value="P:triglyceride catabolic process"/>
    <property type="evidence" value="ECO:0007669"/>
    <property type="project" value="TreeGrafter"/>
</dbReference>